<organism evidence="2 3">
    <name type="scientific">Pelagomonas calceolata</name>
    <dbReference type="NCBI Taxonomy" id="35677"/>
    <lineage>
        <taxon>Eukaryota</taxon>
        <taxon>Sar</taxon>
        <taxon>Stramenopiles</taxon>
        <taxon>Ochrophyta</taxon>
        <taxon>Pelagophyceae</taxon>
        <taxon>Pelagomonadales</taxon>
        <taxon>Pelagomonadaceae</taxon>
        <taxon>Pelagomonas</taxon>
    </lineage>
</organism>
<dbReference type="EMBL" id="CAKKNE010000004">
    <property type="protein sequence ID" value="CAH0372954.1"/>
    <property type="molecule type" value="Genomic_DNA"/>
</dbReference>
<evidence type="ECO:0000313" key="2">
    <source>
        <dbReference type="EMBL" id="CAH0372954.1"/>
    </source>
</evidence>
<name>A0A8J2WYS1_9STRA</name>
<gene>
    <name evidence="2" type="ORF">PECAL_4P01160</name>
</gene>
<reference evidence="2" key="1">
    <citation type="submission" date="2021-11" db="EMBL/GenBank/DDBJ databases">
        <authorList>
            <consortium name="Genoscope - CEA"/>
            <person name="William W."/>
        </authorList>
    </citation>
    <scope>NUCLEOTIDE SEQUENCE</scope>
</reference>
<keyword evidence="1" id="KW-0732">Signal</keyword>
<sequence>MRLRLLLHVIGAPTLLAVHGGPRLGLAPRARSLGAARLPSGRALVARQVLLAGVRIVRVHELHDLLNVEVVAVASQHVLALGHLQLVGRRHCSANSHTAARAQHSTQNTWTLPRYLWRESRAPKCDARGDFAISPGSGRMPVKEACSHSS</sequence>
<feature type="signal peptide" evidence="1">
    <location>
        <begin position="1"/>
        <end position="17"/>
    </location>
</feature>
<dbReference type="Proteomes" id="UP000789595">
    <property type="component" value="Unassembled WGS sequence"/>
</dbReference>
<feature type="chain" id="PRO_5035150344" description="Secreted protein" evidence="1">
    <location>
        <begin position="18"/>
        <end position="150"/>
    </location>
</feature>
<keyword evidence="3" id="KW-1185">Reference proteome</keyword>
<accession>A0A8J2WYS1</accession>
<evidence type="ECO:0000256" key="1">
    <source>
        <dbReference type="SAM" id="SignalP"/>
    </source>
</evidence>
<evidence type="ECO:0008006" key="4">
    <source>
        <dbReference type="Google" id="ProtNLM"/>
    </source>
</evidence>
<comment type="caution">
    <text evidence="2">The sequence shown here is derived from an EMBL/GenBank/DDBJ whole genome shotgun (WGS) entry which is preliminary data.</text>
</comment>
<dbReference type="AlphaFoldDB" id="A0A8J2WYS1"/>
<protein>
    <recommendedName>
        <fullName evidence="4">Secreted protein</fullName>
    </recommendedName>
</protein>
<evidence type="ECO:0000313" key="3">
    <source>
        <dbReference type="Proteomes" id="UP000789595"/>
    </source>
</evidence>
<proteinExistence type="predicted"/>